<dbReference type="RefSeq" id="WP_379154286.1">
    <property type="nucleotide sequence ID" value="NZ_JBHSRJ010000004.1"/>
</dbReference>
<feature type="transmembrane region" description="Helical" evidence="1">
    <location>
        <begin position="6"/>
        <end position="23"/>
    </location>
</feature>
<dbReference type="EMBL" id="JBHSRJ010000004">
    <property type="protein sequence ID" value="MFC6043875.1"/>
    <property type="molecule type" value="Genomic_DNA"/>
</dbReference>
<keyword evidence="1" id="KW-0472">Membrane</keyword>
<evidence type="ECO:0000313" key="2">
    <source>
        <dbReference type="EMBL" id="MFC6043875.1"/>
    </source>
</evidence>
<sequence>MSPAEIVLTTLGVMVLLAVLAPFTRSPERDDATSSSSGSVVVLYALIGVNLAGLTTGVAVAAYAVFG</sequence>
<keyword evidence="1" id="KW-1133">Transmembrane helix</keyword>
<keyword evidence="3" id="KW-1185">Reference proteome</keyword>
<keyword evidence="1" id="KW-0812">Transmembrane</keyword>
<dbReference type="Proteomes" id="UP001596135">
    <property type="component" value="Unassembled WGS sequence"/>
</dbReference>
<accession>A0ABW1LKD4</accession>
<feature type="transmembrane region" description="Helical" evidence="1">
    <location>
        <begin position="43"/>
        <end position="66"/>
    </location>
</feature>
<reference evidence="3" key="1">
    <citation type="journal article" date="2019" name="Int. J. Syst. Evol. Microbiol.">
        <title>The Global Catalogue of Microorganisms (GCM) 10K type strain sequencing project: providing services to taxonomists for standard genome sequencing and annotation.</title>
        <authorList>
            <consortium name="The Broad Institute Genomics Platform"/>
            <consortium name="The Broad Institute Genome Sequencing Center for Infectious Disease"/>
            <person name="Wu L."/>
            <person name="Ma J."/>
        </authorList>
    </citation>
    <scope>NUCLEOTIDE SEQUENCE [LARGE SCALE GENOMIC DNA]</scope>
    <source>
        <strain evidence="3">CCUG 54522</strain>
    </source>
</reference>
<gene>
    <name evidence="2" type="ORF">ACFPYL_12345</name>
</gene>
<protein>
    <submittedName>
        <fullName evidence="2">Uncharacterized protein</fullName>
    </submittedName>
</protein>
<evidence type="ECO:0000313" key="3">
    <source>
        <dbReference type="Proteomes" id="UP001596135"/>
    </source>
</evidence>
<evidence type="ECO:0000256" key="1">
    <source>
        <dbReference type="SAM" id="Phobius"/>
    </source>
</evidence>
<proteinExistence type="predicted"/>
<comment type="caution">
    <text evidence="2">The sequence shown here is derived from an EMBL/GenBank/DDBJ whole genome shotgun (WGS) entry which is preliminary data.</text>
</comment>
<organism evidence="2 3">
    <name type="scientific">Nocardioides hankookensis</name>
    <dbReference type="NCBI Taxonomy" id="443157"/>
    <lineage>
        <taxon>Bacteria</taxon>
        <taxon>Bacillati</taxon>
        <taxon>Actinomycetota</taxon>
        <taxon>Actinomycetes</taxon>
        <taxon>Propionibacteriales</taxon>
        <taxon>Nocardioidaceae</taxon>
        <taxon>Nocardioides</taxon>
    </lineage>
</organism>
<name>A0ABW1LKD4_9ACTN</name>